<dbReference type="InterPro" id="IPR003593">
    <property type="entry name" value="AAA+_ATPase"/>
</dbReference>
<keyword evidence="2 5" id="KW-0500">Molybdenum</keyword>
<evidence type="ECO:0000256" key="3">
    <source>
        <dbReference type="ARBA" id="ARBA00022741"/>
    </source>
</evidence>
<comment type="caution">
    <text evidence="9">The sequence shown here is derived from an EMBL/GenBank/DDBJ whole genome shotgun (WGS) entry which is preliminary data.</text>
</comment>
<evidence type="ECO:0000256" key="4">
    <source>
        <dbReference type="ARBA" id="ARBA00022840"/>
    </source>
</evidence>
<keyword evidence="10" id="KW-1185">Reference proteome</keyword>
<evidence type="ECO:0000256" key="1">
    <source>
        <dbReference type="ARBA" id="ARBA00022448"/>
    </source>
</evidence>
<evidence type="ECO:0000313" key="9">
    <source>
        <dbReference type="EMBL" id="GAA4810448.1"/>
    </source>
</evidence>
<dbReference type="SUPFAM" id="SSF50331">
    <property type="entry name" value="MOP-like"/>
    <property type="match status" value="1"/>
</dbReference>
<protein>
    <submittedName>
        <fullName evidence="9">ATP-binding cassette domain-containing protein</fullName>
    </submittedName>
</protein>
<dbReference type="InterPro" id="IPR004606">
    <property type="entry name" value="Mop_domain"/>
</dbReference>
<reference evidence="10" key="1">
    <citation type="journal article" date="2019" name="Int. J. Syst. Evol. Microbiol.">
        <title>The Global Catalogue of Microorganisms (GCM) 10K type strain sequencing project: providing services to taxonomists for standard genome sequencing and annotation.</title>
        <authorList>
            <consortium name="The Broad Institute Genomics Platform"/>
            <consortium name="The Broad Institute Genome Sequencing Center for Infectious Disease"/>
            <person name="Wu L."/>
            <person name="Ma J."/>
        </authorList>
    </citation>
    <scope>NUCLEOTIDE SEQUENCE [LARGE SCALE GENOMIC DNA]</scope>
    <source>
        <strain evidence="10">JCM 18542</strain>
    </source>
</reference>
<evidence type="ECO:0000259" key="7">
    <source>
        <dbReference type="PROSITE" id="PS50893"/>
    </source>
</evidence>
<evidence type="ECO:0000259" key="8">
    <source>
        <dbReference type="PROSITE" id="PS51866"/>
    </source>
</evidence>
<evidence type="ECO:0000256" key="2">
    <source>
        <dbReference type="ARBA" id="ARBA00022505"/>
    </source>
</evidence>
<dbReference type="Gene3D" id="3.40.50.300">
    <property type="entry name" value="P-loop containing nucleotide triphosphate hydrolases"/>
    <property type="match status" value="1"/>
</dbReference>
<sequence>MRNDGSVGVSGFGERDGGADAAGAPWLSVEATVIERGFAVSMRLAPGEVVAVLGPNGAGKSTLLSVIAGLVHPDSGRVRAGDRVLLDTATGTDVPVARRKVGLLAQDSLLFGSLSAAENVEFGPRSQGMGRQESAETARRWLAEVGAADLAARKPRKLSGGQAQRVAIARALAAGPEVLLLDEPMGSLDVAVAAQVRSMLRRVLHDRAAATGGRSAAIIVTHDLVDALTLADRIVVLDNGSVVDDGPVERVLRSPRSPFAADLAGTNMVSGHAVDAVDAASESAGTGAAGHGGGWIRRRRPERVRTGRVRPDGAAAARQGSRTPAVEGDAPSTPAAIRTVSEAQVEGGTLHRLAAGEPAVAVFSPRAVAVYRTAPHGSPRNVFPVRVTAVEARGDAIRVRASDGAGIPLMAEMTTTAARELGIAAGDEAVFVVKASEVRVYPG</sequence>
<dbReference type="InterPro" id="IPR003439">
    <property type="entry name" value="ABC_transporter-like_ATP-bd"/>
</dbReference>
<dbReference type="PROSITE" id="PS51866">
    <property type="entry name" value="MOP"/>
    <property type="match status" value="1"/>
</dbReference>
<dbReference type="InterPro" id="IPR027417">
    <property type="entry name" value="P-loop_NTPase"/>
</dbReference>
<evidence type="ECO:0000256" key="5">
    <source>
        <dbReference type="PROSITE-ProRule" id="PRU01213"/>
    </source>
</evidence>
<gene>
    <name evidence="9" type="ORF">GCM10023353_13430</name>
</gene>
<dbReference type="Pfam" id="PF00005">
    <property type="entry name" value="ABC_tran"/>
    <property type="match status" value="1"/>
</dbReference>
<keyword evidence="4 9" id="KW-0067">ATP-binding</keyword>
<proteinExistence type="predicted"/>
<organism evidence="9 10">
    <name type="scientific">Tomitella cavernea</name>
    <dbReference type="NCBI Taxonomy" id="1387982"/>
    <lineage>
        <taxon>Bacteria</taxon>
        <taxon>Bacillati</taxon>
        <taxon>Actinomycetota</taxon>
        <taxon>Actinomycetes</taxon>
        <taxon>Mycobacteriales</taxon>
        <taxon>Tomitella</taxon>
    </lineage>
</organism>
<feature type="region of interest" description="Disordered" evidence="6">
    <location>
        <begin position="283"/>
        <end position="333"/>
    </location>
</feature>
<dbReference type="Proteomes" id="UP001500839">
    <property type="component" value="Unassembled WGS sequence"/>
</dbReference>
<dbReference type="PROSITE" id="PS00211">
    <property type="entry name" value="ABC_TRANSPORTER_1"/>
    <property type="match status" value="1"/>
</dbReference>
<dbReference type="PROSITE" id="PS50893">
    <property type="entry name" value="ABC_TRANSPORTER_2"/>
    <property type="match status" value="1"/>
</dbReference>
<name>A0ABP9CG15_9ACTN</name>
<dbReference type="InterPro" id="IPR017871">
    <property type="entry name" value="ABC_transporter-like_CS"/>
</dbReference>
<dbReference type="InterPro" id="IPR050093">
    <property type="entry name" value="ABC_SmlMolc_Importer"/>
</dbReference>
<keyword evidence="1" id="KW-0813">Transport</keyword>
<dbReference type="PANTHER" id="PTHR42781">
    <property type="entry name" value="SPERMIDINE/PUTRESCINE IMPORT ATP-BINDING PROTEIN POTA"/>
    <property type="match status" value="1"/>
</dbReference>
<evidence type="ECO:0000313" key="10">
    <source>
        <dbReference type="Proteomes" id="UP001500839"/>
    </source>
</evidence>
<dbReference type="InterPro" id="IPR005116">
    <property type="entry name" value="Transp-assoc_OB_typ1"/>
</dbReference>
<dbReference type="EMBL" id="BAABKQ010000001">
    <property type="protein sequence ID" value="GAA4810448.1"/>
    <property type="molecule type" value="Genomic_DNA"/>
</dbReference>
<dbReference type="Pfam" id="PF03459">
    <property type="entry name" value="TOBE"/>
    <property type="match status" value="1"/>
</dbReference>
<accession>A0ABP9CG15</accession>
<dbReference type="GO" id="GO:0005524">
    <property type="term" value="F:ATP binding"/>
    <property type="evidence" value="ECO:0007669"/>
    <property type="project" value="UniProtKB-KW"/>
</dbReference>
<dbReference type="SUPFAM" id="SSF52540">
    <property type="entry name" value="P-loop containing nucleoside triphosphate hydrolases"/>
    <property type="match status" value="1"/>
</dbReference>
<dbReference type="InterPro" id="IPR008995">
    <property type="entry name" value="Mo/tungstate-bd_C_term_dom"/>
</dbReference>
<dbReference type="PANTHER" id="PTHR42781:SF4">
    <property type="entry name" value="SPERMIDINE_PUTRESCINE IMPORT ATP-BINDING PROTEIN POTA"/>
    <property type="match status" value="1"/>
</dbReference>
<feature type="domain" description="ABC transporter" evidence="7">
    <location>
        <begin position="22"/>
        <end position="264"/>
    </location>
</feature>
<feature type="domain" description="Mop" evidence="8">
    <location>
        <begin position="376"/>
        <end position="442"/>
    </location>
</feature>
<dbReference type="Gene3D" id="2.40.50.100">
    <property type="match status" value="1"/>
</dbReference>
<evidence type="ECO:0000256" key="6">
    <source>
        <dbReference type="SAM" id="MobiDB-lite"/>
    </source>
</evidence>
<keyword evidence="3" id="KW-0547">Nucleotide-binding</keyword>
<dbReference type="SMART" id="SM00382">
    <property type="entry name" value="AAA"/>
    <property type="match status" value="1"/>
</dbReference>